<reference evidence="1 2" key="1">
    <citation type="submission" date="2022-04" db="EMBL/GenBank/DDBJ databases">
        <authorList>
            <person name="Grouzdev D.S."/>
            <person name="Pantiukh K.S."/>
            <person name="Krutkina M.S."/>
        </authorList>
    </citation>
    <scope>NUCLEOTIDE SEQUENCE [LARGE SCALE GENOMIC DNA]</scope>
    <source>
        <strain evidence="1 2">6x-1</strain>
    </source>
</reference>
<sequence length="213" mass="21531">MVCAITPVPTLPAAVPGPGFADPVFGAQAVFRAVMNALARPGRPAALVAGFTPPVPLTPEAAAVVLALCDHETPIWLDAPLAAVPEVAAFLRFHTGAPVVTDPAAARFALIADPMGMPDLAAFPTGTPDYPDASATLVLQVSGLADAGTDAVSLHLEGPGVKGAERIAAGPLPADLARRLAANRRLFPRGVDLILAAPGAVVGLPRSTLVREG</sequence>
<organism evidence="1 2">
    <name type="scientific">Ancylobacter crimeensis</name>
    <dbReference type="NCBI Taxonomy" id="2579147"/>
    <lineage>
        <taxon>Bacteria</taxon>
        <taxon>Pseudomonadati</taxon>
        <taxon>Pseudomonadota</taxon>
        <taxon>Alphaproteobacteria</taxon>
        <taxon>Hyphomicrobiales</taxon>
        <taxon>Xanthobacteraceae</taxon>
        <taxon>Ancylobacter</taxon>
    </lineage>
</organism>
<dbReference type="InterPro" id="IPR008772">
    <property type="entry name" value="Phosphonate_metab_PhnH"/>
</dbReference>
<keyword evidence="1" id="KW-0456">Lyase</keyword>
<accession>A0ABT0D9K9</accession>
<evidence type="ECO:0000313" key="2">
    <source>
        <dbReference type="Proteomes" id="UP001203284"/>
    </source>
</evidence>
<gene>
    <name evidence="1" type="primary">phnH</name>
    <name evidence="1" type="ORF">MWN34_06905</name>
</gene>
<dbReference type="EMBL" id="JALKCH010000004">
    <property type="protein sequence ID" value="MCK0196641.1"/>
    <property type="molecule type" value="Genomic_DNA"/>
</dbReference>
<evidence type="ECO:0000313" key="1">
    <source>
        <dbReference type="EMBL" id="MCK0196641.1"/>
    </source>
</evidence>
<dbReference type="InterPro" id="IPR038058">
    <property type="entry name" value="PhnH-like_sp"/>
</dbReference>
<name>A0ABT0D9K9_9HYPH</name>
<dbReference type="SUPFAM" id="SSF159709">
    <property type="entry name" value="PhnH-like"/>
    <property type="match status" value="1"/>
</dbReference>
<dbReference type="RefSeq" id="WP_247027932.1">
    <property type="nucleotide sequence ID" value="NZ_JALKCH010000004.1"/>
</dbReference>
<dbReference type="PIRSF" id="PIRSF020680">
    <property type="entry name" value="PhnH"/>
    <property type="match status" value="1"/>
</dbReference>
<dbReference type="NCBIfam" id="TIGR03292">
    <property type="entry name" value="PhnH_redo"/>
    <property type="match status" value="1"/>
</dbReference>
<keyword evidence="2" id="KW-1185">Reference proteome</keyword>
<proteinExistence type="predicted"/>
<comment type="caution">
    <text evidence="1">The sequence shown here is derived from an EMBL/GenBank/DDBJ whole genome shotgun (WGS) entry which is preliminary data.</text>
</comment>
<dbReference type="Proteomes" id="UP001203284">
    <property type="component" value="Unassembled WGS sequence"/>
</dbReference>
<dbReference type="Gene3D" id="3.40.50.11310">
    <property type="entry name" value="Bacterial phosphonate metabolism protein PhnH"/>
    <property type="match status" value="1"/>
</dbReference>
<protein>
    <submittedName>
        <fullName evidence="1">Phosphonate C-P lyase system protein PhnH</fullName>
    </submittedName>
</protein>
<dbReference type="GO" id="GO:0016829">
    <property type="term" value="F:lyase activity"/>
    <property type="evidence" value="ECO:0007669"/>
    <property type="project" value="UniProtKB-KW"/>
</dbReference>
<dbReference type="Pfam" id="PF05845">
    <property type="entry name" value="PhnH"/>
    <property type="match status" value="1"/>
</dbReference>